<accession>H1NJ18</accession>
<dbReference type="EMBL" id="CP007035">
    <property type="protein sequence ID" value="AHF14931.1"/>
    <property type="molecule type" value="Genomic_DNA"/>
</dbReference>
<reference evidence="1 2" key="1">
    <citation type="submission" date="2013-12" db="EMBL/GenBank/DDBJ databases">
        <authorList>
            <consortium name="DOE Joint Genome Institute"/>
            <person name="Eisen J."/>
            <person name="Huntemann M."/>
            <person name="Han J."/>
            <person name="Chen A."/>
            <person name="Kyrpides N."/>
            <person name="Mavromatis K."/>
            <person name="Markowitz V."/>
            <person name="Palaniappan K."/>
            <person name="Ivanova N."/>
            <person name="Schaumberg A."/>
            <person name="Pati A."/>
            <person name="Liolios K."/>
            <person name="Nordberg H.P."/>
            <person name="Cantor M.N."/>
            <person name="Hua S.X."/>
            <person name="Woyke T."/>
        </authorList>
    </citation>
    <scope>NUCLEOTIDE SEQUENCE [LARGE SCALE GENOMIC DNA]</scope>
    <source>
        <strain evidence="2">DSM 19437</strain>
    </source>
</reference>
<evidence type="ECO:0000313" key="1">
    <source>
        <dbReference type="EMBL" id="AHF14931.1"/>
    </source>
</evidence>
<dbReference type="AlphaFoldDB" id="H1NJ18"/>
<dbReference type="KEGG" id="nso:NIASO_06665"/>
<keyword evidence="1" id="KW-0540">Nuclease</keyword>
<dbReference type="RefSeq" id="WP_008581680.1">
    <property type="nucleotide sequence ID" value="NZ_CP007035.1"/>
</dbReference>
<name>H1NJ18_9BACT</name>
<dbReference type="OrthoDB" id="67788at2"/>
<dbReference type="STRING" id="929713.NIASO_06665"/>
<gene>
    <name evidence="1" type="ORF">NIASO_06665</name>
</gene>
<keyword evidence="2" id="KW-1185">Reference proteome</keyword>
<keyword evidence="1" id="KW-0378">Hydrolase</keyword>
<protein>
    <submittedName>
        <fullName evidence="1">Restriction endonuclease</fullName>
    </submittedName>
</protein>
<dbReference type="HOGENOM" id="CLU_2106373_0_0_10"/>
<keyword evidence="1" id="KW-0255">Endonuclease</keyword>
<proteinExistence type="predicted"/>
<dbReference type="Proteomes" id="UP000003586">
    <property type="component" value="Chromosome"/>
</dbReference>
<dbReference type="eggNOG" id="COG3183">
    <property type="taxonomic scope" value="Bacteria"/>
</dbReference>
<organism evidence="1 2">
    <name type="scientific">Niabella soli DSM 19437</name>
    <dbReference type="NCBI Taxonomy" id="929713"/>
    <lineage>
        <taxon>Bacteria</taxon>
        <taxon>Pseudomonadati</taxon>
        <taxon>Bacteroidota</taxon>
        <taxon>Chitinophagia</taxon>
        <taxon>Chitinophagales</taxon>
        <taxon>Chitinophagaceae</taxon>
        <taxon>Niabella</taxon>
    </lineage>
</organism>
<evidence type="ECO:0000313" key="2">
    <source>
        <dbReference type="Proteomes" id="UP000003586"/>
    </source>
</evidence>
<dbReference type="GO" id="GO:0004519">
    <property type="term" value="F:endonuclease activity"/>
    <property type="evidence" value="ECO:0007669"/>
    <property type="project" value="UniProtKB-KW"/>
</dbReference>
<sequence>MKNPKWHRTEIILALELYFDSNRGSIDAKNPKIIELSEVLNALPLFMDRPDTEKFRNPNGVSLKLSNFLAIDPTHNGRGMSSYSKLDKEIFEEFVDDKRRLKEMANHIKQSIKTL</sequence>